<name>A0AAV9C2Q9_ACOCL</name>
<reference evidence="2" key="2">
    <citation type="submission" date="2023-06" db="EMBL/GenBank/DDBJ databases">
        <authorList>
            <person name="Ma L."/>
            <person name="Liu K.-W."/>
            <person name="Li Z."/>
            <person name="Hsiao Y.-Y."/>
            <person name="Qi Y."/>
            <person name="Fu T."/>
            <person name="Tang G."/>
            <person name="Zhang D."/>
            <person name="Sun W.-H."/>
            <person name="Liu D.-K."/>
            <person name="Li Y."/>
            <person name="Chen G.-Z."/>
            <person name="Liu X.-D."/>
            <person name="Liao X.-Y."/>
            <person name="Jiang Y.-T."/>
            <person name="Yu X."/>
            <person name="Hao Y."/>
            <person name="Huang J."/>
            <person name="Zhao X.-W."/>
            <person name="Ke S."/>
            <person name="Chen Y.-Y."/>
            <person name="Wu W.-L."/>
            <person name="Hsu J.-L."/>
            <person name="Lin Y.-F."/>
            <person name="Huang M.-D."/>
            <person name="Li C.-Y."/>
            <person name="Huang L."/>
            <person name="Wang Z.-W."/>
            <person name="Zhao X."/>
            <person name="Zhong W.-Y."/>
            <person name="Peng D.-H."/>
            <person name="Ahmad S."/>
            <person name="Lan S."/>
            <person name="Zhang J.-S."/>
            <person name="Tsai W.-C."/>
            <person name="Van De Peer Y."/>
            <person name="Liu Z.-J."/>
        </authorList>
    </citation>
    <scope>NUCLEOTIDE SEQUENCE</scope>
    <source>
        <strain evidence="2">CP</strain>
        <tissue evidence="2">Leaves</tissue>
    </source>
</reference>
<feature type="region of interest" description="Disordered" evidence="1">
    <location>
        <begin position="1"/>
        <end position="64"/>
    </location>
</feature>
<dbReference type="EMBL" id="JAUJYO010000021">
    <property type="protein sequence ID" value="KAK1283079.1"/>
    <property type="molecule type" value="Genomic_DNA"/>
</dbReference>
<evidence type="ECO:0000313" key="2">
    <source>
        <dbReference type="EMBL" id="KAK1283079.1"/>
    </source>
</evidence>
<keyword evidence="3" id="KW-1185">Reference proteome</keyword>
<comment type="caution">
    <text evidence="2">The sequence shown here is derived from an EMBL/GenBank/DDBJ whole genome shotgun (WGS) entry which is preliminary data.</text>
</comment>
<evidence type="ECO:0000313" key="3">
    <source>
        <dbReference type="Proteomes" id="UP001180020"/>
    </source>
</evidence>
<dbReference type="Proteomes" id="UP001180020">
    <property type="component" value="Unassembled WGS sequence"/>
</dbReference>
<dbReference type="AlphaFoldDB" id="A0AAV9C2Q9"/>
<feature type="compositionally biased region" description="Basic residues" evidence="1">
    <location>
        <begin position="40"/>
        <end position="49"/>
    </location>
</feature>
<gene>
    <name evidence="2" type="ORF">QJS10_CPB21g01090</name>
</gene>
<reference evidence="2" key="1">
    <citation type="journal article" date="2023" name="Nat. Commun.">
        <title>Diploid and tetraploid genomes of Acorus and the evolution of monocots.</title>
        <authorList>
            <person name="Ma L."/>
            <person name="Liu K.W."/>
            <person name="Li Z."/>
            <person name="Hsiao Y.Y."/>
            <person name="Qi Y."/>
            <person name="Fu T."/>
            <person name="Tang G.D."/>
            <person name="Zhang D."/>
            <person name="Sun W.H."/>
            <person name="Liu D.K."/>
            <person name="Li Y."/>
            <person name="Chen G.Z."/>
            <person name="Liu X.D."/>
            <person name="Liao X.Y."/>
            <person name="Jiang Y.T."/>
            <person name="Yu X."/>
            <person name="Hao Y."/>
            <person name="Huang J."/>
            <person name="Zhao X.W."/>
            <person name="Ke S."/>
            <person name="Chen Y.Y."/>
            <person name="Wu W.L."/>
            <person name="Hsu J.L."/>
            <person name="Lin Y.F."/>
            <person name="Huang M.D."/>
            <person name="Li C.Y."/>
            <person name="Huang L."/>
            <person name="Wang Z.W."/>
            <person name="Zhao X."/>
            <person name="Zhong W.Y."/>
            <person name="Peng D.H."/>
            <person name="Ahmad S."/>
            <person name="Lan S."/>
            <person name="Zhang J.S."/>
            <person name="Tsai W.C."/>
            <person name="Van de Peer Y."/>
            <person name="Liu Z.J."/>
        </authorList>
    </citation>
    <scope>NUCLEOTIDE SEQUENCE</scope>
    <source>
        <strain evidence="2">CP</strain>
    </source>
</reference>
<organism evidence="2 3">
    <name type="scientific">Acorus calamus</name>
    <name type="common">Sweet flag</name>
    <dbReference type="NCBI Taxonomy" id="4465"/>
    <lineage>
        <taxon>Eukaryota</taxon>
        <taxon>Viridiplantae</taxon>
        <taxon>Streptophyta</taxon>
        <taxon>Embryophyta</taxon>
        <taxon>Tracheophyta</taxon>
        <taxon>Spermatophyta</taxon>
        <taxon>Magnoliopsida</taxon>
        <taxon>Liliopsida</taxon>
        <taxon>Acoraceae</taxon>
        <taxon>Acorus</taxon>
    </lineage>
</organism>
<feature type="compositionally biased region" description="Basic and acidic residues" evidence="1">
    <location>
        <begin position="29"/>
        <end position="39"/>
    </location>
</feature>
<proteinExistence type="predicted"/>
<accession>A0AAV9C2Q9</accession>
<evidence type="ECO:0000256" key="1">
    <source>
        <dbReference type="SAM" id="MobiDB-lite"/>
    </source>
</evidence>
<sequence>MGRRGMTSMRREDDFTVEGGTPLMSSQRIKQEGLPDLKAKGLKKSKQRAASKGNHASEALEQLTRQTREAVRELKEPTATMDAQGDDMDPERMVEGFVNLLYPIVSPLFGLPTVRGCARVRVWGFFGDSDRMHALAGLVGSSSRKGEGVSFLVEAPDSGSRGFRGDWSKVGQRGGQGCG</sequence>
<protein>
    <submittedName>
        <fullName evidence="2">Uncharacterized protein</fullName>
    </submittedName>
</protein>